<accession>A0AAW0GQN3</accession>
<dbReference type="Proteomes" id="UP001385951">
    <property type="component" value="Unassembled WGS sequence"/>
</dbReference>
<sequence>MVHIEDGQVSSHHAVIDATRISDRETVMLKSFSPARNGLEKDITIFLATEPAKSHPRNHSNHIYKFETVGEASRQVFEGLQRFHAAQSTVT</sequence>
<name>A0AAW0GQN3_9APHY</name>
<gene>
    <name evidence="1" type="ORF">QCA50_003902</name>
</gene>
<organism evidence="1 2">
    <name type="scientific">Cerrena zonata</name>
    <dbReference type="NCBI Taxonomy" id="2478898"/>
    <lineage>
        <taxon>Eukaryota</taxon>
        <taxon>Fungi</taxon>
        <taxon>Dikarya</taxon>
        <taxon>Basidiomycota</taxon>
        <taxon>Agaricomycotina</taxon>
        <taxon>Agaricomycetes</taxon>
        <taxon>Polyporales</taxon>
        <taxon>Cerrenaceae</taxon>
        <taxon>Cerrena</taxon>
    </lineage>
</organism>
<evidence type="ECO:0000313" key="2">
    <source>
        <dbReference type="Proteomes" id="UP001385951"/>
    </source>
</evidence>
<dbReference type="AlphaFoldDB" id="A0AAW0GQN3"/>
<proteinExistence type="predicted"/>
<dbReference type="EMBL" id="JASBNA010000004">
    <property type="protein sequence ID" value="KAK7692277.1"/>
    <property type="molecule type" value="Genomic_DNA"/>
</dbReference>
<comment type="caution">
    <text evidence="1">The sequence shown here is derived from an EMBL/GenBank/DDBJ whole genome shotgun (WGS) entry which is preliminary data.</text>
</comment>
<protein>
    <submittedName>
        <fullName evidence="1">Uncharacterized protein</fullName>
    </submittedName>
</protein>
<evidence type="ECO:0000313" key="1">
    <source>
        <dbReference type="EMBL" id="KAK7692277.1"/>
    </source>
</evidence>
<reference evidence="1 2" key="1">
    <citation type="submission" date="2022-09" db="EMBL/GenBank/DDBJ databases">
        <authorList>
            <person name="Palmer J.M."/>
        </authorList>
    </citation>
    <scope>NUCLEOTIDE SEQUENCE [LARGE SCALE GENOMIC DNA]</scope>
    <source>
        <strain evidence="1 2">DSM 7382</strain>
    </source>
</reference>
<keyword evidence="2" id="KW-1185">Reference proteome</keyword>